<evidence type="ECO:0000313" key="2">
    <source>
        <dbReference type="EMBL" id="EDM97675.1"/>
    </source>
</evidence>
<keyword evidence="3" id="KW-1185">Reference proteome</keyword>
<feature type="signal peptide" evidence="1">
    <location>
        <begin position="1"/>
        <end position="21"/>
    </location>
</feature>
<evidence type="ECO:0008006" key="4">
    <source>
        <dbReference type="Google" id="ProtNLM"/>
    </source>
</evidence>
<dbReference type="OrthoDB" id="3186453at2"/>
<name>A6P205_9FIRM</name>
<accession>A6P205</accession>
<proteinExistence type="predicted"/>
<keyword evidence="1" id="KW-0732">Signal</keyword>
<dbReference type="STRING" id="411467.BACCAP_04534"/>
<evidence type="ECO:0000313" key="3">
    <source>
        <dbReference type="Proteomes" id="UP000003639"/>
    </source>
</evidence>
<organism evidence="2 3">
    <name type="scientific">Pseudoflavonifractor capillosus ATCC 29799</name>
    <dbReference type="NCBI Taxonomy" id="411467"/>
    <lineage>
        <taxon>Bacteria</taxon>
        <taxon>Bacillati</taxon>
        <taxon>Bacillota</taxon>
        <taxon>Clostridia</taxon>
        <taxon>Eubacteriales</taxon>
        <taxon>Oscillospiraceae</taxon>
        <taxon>Pseudoflavonifractor</taxon>
    </lineage>
</organism>
<feature type="chain" id="PRO_5039315806" description="DUF4230 domain-containing protein" evidence="1">
    <location>
        <begin position="22"/>
        <end position="189"/>
    </location>
</feature>
<evidence type="ECO:0000256" key="1">
    <source>
        <dbReference type="SAM" id="SignalP"/>
    </source>
</evidence>
<dbReference type="eggNOG" id="ENOG5032W5F">
    <property type="taxonomic scope" value="Bacteria"/>
</dbReference>
<dbReference type="AlphaFoldDB" id="A6P205"/>
<sequence length="189" mass="20788">MKKWTLLLLSTVLLVSLAACGRPAESPSAMEPKTSQMKAICELAVMDCYYHNVAKFKEEDAEGILWWQKDKHFWIEYSGIVTLGIDASLLSVEVNDTEVTITIPKATVLRCTVDSSSLSEDSFIVAKDSAKVEAEDEVAAFAAAQTYLEESASSDTALLASAQQRAQDLLEDYITNRCCFIGKRTGFRG</sequence>
<protein>
    <recommendedName>
        <fullName evidence="4">DUF4230 domain-containing protein</fullName>
    </recommendedName>
</protein>
<dbReference type="PROSITE" id="PS51257">
    <property type="entry name" value="PROKAR_LIPOPROTEIN"/>
    <property type="match status" value="1"/>
</dbReference>
<reference evidence="2 3" key="2">
    <citation type="submission" date="2007-06" db="EMBL/GenBank/DDBJ databases">
        <title>Draft genome sequence of Pseudoflavonifractor capillosus ATCC 29799.</title>
        <authorList>
            <person name="Sudarsanam P."/>
            <person name="Ley R."/>
            <person name="Guruge J."/>
            <person name="Turnbaugh P.J."/>
            <person name="Mahowald M."/>
            <person name="Liep D."/>
            <person name="Gordon J."/>
        </authorList>
    </citation>
    <scope>NUCLEOTIDE SEQUENCE [LARGE SCALE GENOMIC DNA]</scope>
    <source>
        <strain evidence="2 3">ATCC 29799</strain>
    </source>
</reference>
<comment type="caution">
    <text evidence="2">The sequence shown here is derived from an EMBL/GenBank/DDBJ whole genome shotgun (WGS) entry which is preliminary data.</text>
</comment>
<dbReference type="EMBL" id="AAXG02000049">
    <property type="protein sequence ID" value="EDM97675.1"/>
    <property type="molecule type" value="Genomic_DNA"/>
</dbReference>
<gene>
    <name evidence="2" type="ORF">BACCAP_04534</name>
</gene>
<dbReference type="Proteomes" id="UP000003639">
    <property type="component" value="Unassembled WGS sequence"/>
</dbReference>
<dbReference type="RefSeq" id="WP_006574989.1">
    <property type="nucleotide sequence ID" value="NZ_AAXG02000049.1"/>
</dbReference>
<dbReference type="InterPro" id="IPR025324">
    <property type="entry name" value="DUF4230"/>
</dbReference>
<dbReference type="Pfam" id="PF14014">
    <property type="entry name" value="DUF4230"/>
    <property type="match status" value="1"/>
</dbReference>
<reference evidence="2 3" key="1">
    <citation type="submission" date="2007-04" db="EMBL/GenBank/DDBJ databases">
        <authorList>
            <person name="Fulton L."/>
            <person name="Clifton S."/>
            <person name="Fulton B."/>
            <person name="Xu J."/>
            <person name="Minx P."/>
            <person name="Pepin K.H."/>
            <person name="Johnson M."/>
            <person name="Thiruvilangam P."/>
            <person name="Bhonagiri V."/>
            <person name="Nash W.E."/>
            <person name="Mardis E.R."/>
            <person name="Wilson R.K."/>
        </authorList>
    </citation>
    <scope>NUCLEOTIDE SEQUENCE [LARGE SCALE GENOMIC DNA]</scope>
    <source>
        <strain evidence="2 3">ATCC 29799</strain>
    </source>
</reference>